<dbReference type="Proteomes" id="UP000008914">
    <property type="component" value="Chromosome"/>
</dbReference>
<evidence type="ECO:0000313" key="1">
    <source>
        <dbReference type="EMBL" id="ADU47105.1"/>
    </source>
</evidence>
<evidence type="ECO:0000313" key="2">
    <source>
        <dbReference type="Proteomes" id="UP000008914"/>
    </source>
</evidence>
<name>E6S9C9_INTC7</name>
<sequence length="62" mass="6496">MVMHPIGSRDMYIGTIPLPEMTRAAVVPVLQAASGSITWCGASANAAPELIVVRLTAMANDK</sequence>
<dbReference type="AlphaFoldDB" id="E6S9C9"/>
<keyword evidence="2" id="KW-1185">Reference proteome</keyword>
<dbReference type="HOGENOM" id="CLU_2898153_0_0_11"/>
<dbReference type="STRING" id="710696.Intca_0560"/>
<organism evidence="1 2">
    <name type="scientific">Intrasporangium calvum (strain ATCC 23552 / DSM 43043 / JCM 3097 / NBRC 12989 / NCIMB 10167 / NRRL B-3866 / 7 KIP)</name>
    <dbReference type="NCBI Taxonomy" id="710696"/>
    <lineage>
        <taxon>Bacteria</taxon>
        <taxon>Bacillati</taxon>
        <taxon>Actinomycetota</taxon>
        <taxon>Actinomycetes</taxon>
        <taxon>Micrococcales</taxon>
        <taxon>Intrasporangiaceae</taxon>
        <taxon>Intrasporangium</taxon>
    </lineage>
</organism>
<protein>
    <submittedName>
        <fullName evidence="1">Uncharacterized protein</fullName>
    </submittedName>
</protein>
<reference evidence="1 2" key="1">
    <citation type="journal article" date="2010" name="Stand. Genomic Sci.">
        <title>Complete genome sequence of Intrasporangium calvum type strain (7 KIP).</title>
        <authorList>
            <person name="Del Rio T.G."/>
            <person name="Chertkov O."/>
            <person name="Yasawong M."/>
            <person name="Lucas S."/>
            <person name="Deshpande S."/>
            <person name="Cheng J.F."/>
            <person name="Detter C."/>
            <person name="Tapia R."/>
            <person name="Han C."/>
            <person name="Goodwin L."/>
            <person name="Pitluck S."/>
            <person name="Liolios K."/>
            <person name="Ivanova N."/>
            <person name="Mavromatis K."/>
            <person name="Pati A."/>
            <person name="Chen A."/>
            <person name="Palaniappan K."/>
            <person name="Land M."/>
            <person name="Hauser L."/>
            <person name="Chang Y.J."/>
            <person name="Jeffries C.D."/>
            <person name="Rohde M."/>
            <person name="Pukall R."/>
            <person name="Sikorski J."/>
            <person name="Goker M."/>
            <person name="Woyke T."/>
            <person name="Bristow J."/>
            <person name="Eisen J.A."/>
            <person name="Markowitz V."/>
            <person name="Hugenholtz P."/>
            <person name="Kyrpides N.C."/>
            <person name="Klenk H.P."/>
            <person name="Lapidus A."/>
        </authorList>
    </citation>
    <scope>NUCLEOTIDE SEQUENCE [LARGE SCALE GENOMIC DNA]</scope>
    <source>
        <strain evidence="2">ATCC 23552 / DSM 43043 / JCM 3097 / NBRC 12989 / 7 KIP</strain>
    </source>
</reference>
<proteinExistence type="predicted"/>
<dbReference type="KEGG" id="ica:Intca_0560"/>
<dbReference type="EMBL" id="CP002343">
    <property type="protein sequence ID" value="ADU47105.1"/>
    <property type="molecule type" value="Genomic_DNA"/>
</dbReference>
<accession>E6S9C9</accession>
<gene>
    <name evidence="1" type="ordered locus">Intca_0560</name>
</gene>